<dbReference type="InterPro" id="IPR012334">
    <property type="entry name" value="Pectin_lyas_fold"/>
</dbReference>
<dbReference type="SUPFAM" id="SSF51126">
    <property type="entry name" value="Pectin lyase-like"/>
    <property type="match status" value="1"/>
</dbReference>
<evidence type="ECO:0000256" key="5">
    <source>
        <dbReference type="ARBA" id="ARBA00023085"/>
    </source>
</evidence>
<name>A0A835BJK3_9POAL</name>
<keyword evidence="9" id="KW-1185">Reference proteome</keyword>
<comment type="similarity">
    <text evidence="3">In the C-terminal section; belongs to the pectinesterase family.</text>
</comment>
<dbReference type="Gene3D" id="2.160.20.10">
    <property type="entry name" value="Single-stranded right-handed beta-helix, Pectin lyase-like"/>
    <property type="match status" value="1"/>
</dbReference>
<evidence type="ECO:0000256" key="6">
    <source>
        <dbReference type="SAM" id="MobiDB-lite"/>
    </source>
</evidence>
<evidence type="ECO:0000313" key="9">
    <source>
        <dbReference type="Proteomes" id="UP000636709"/>
    </source>
</evidence>
<dbReference type="PANTHER" id="PTHR31707">
    <property type="entry name" value="PECTINESTERASE"/>
    <property type="match status" value="1"/>
</dbReference>
<keyword evidence="4" id="KW-0378">Hydrolase</keyword>
<evidence type="ECO:0000256" key="1">
    <source>
        <dbReference type="ARBA" id="ARBA00005184"/>
    </source>
</evidence>
<dbReference type="Gene3D" id="1.20.140.40">
    <property type="entry name" value="Invertase/pectin methylesterase inhibitor family protein"/>
    <property type="match status" value="1"/>
</dbReference>
<evidence type="ECO:0000256" key="3">
    <source>
        <dbReference type="ARBA" id="ARBA00007786"/>
    </source>
</evidence>
<dbReference type="InterPro" id="IPR011050">
    <property type="entry name" value="Pectin_lyase_fold/virulence"/>
</dbReference>
<keyword evidence="5" id="KW-0063">Aspartyl esterase</keyword>
<comment type="caution">
    <text evidence="8">The sequence shown here is derived from an EMBL/GenBank/DDBJ whole genome shotgun (WGS) entry which is preliminary data.</text>
</comment>
<evidence type="ECO:0000259" key="7">
    <source>
        <dbReference type="SMART" id="SM00856"/>
    </source>
</evidence>
<dbReference type="NCBIfam" id="TIGR01614">
    <property type="entry name" value="PME_inhib"/>
    <property type="match status" value="1"/>
</dbReference>
<dbReference type="GO" id="GO:0042545">
    <property type="term" value="P:cell wall modification"/>
    <property type="evidence" value="ECO:0007669"/>
    <property type="project" value="InterPro"/>
</dbReference>
<comment type="pathway">
    <text evidence="1">Glycan metabolism; pectin degradation; 2-dehydro-3-deoxy-D-gluconate from pectin: step 1/5.</text>
</comment>
<comment type="similarity">
    <text evidence="2">In the N-terminal section; belongs to the PMEI family.</text>
</comment>
<dbReference type="Pfam" id="PF04043">
    <property type="entry name" value="PMEI"/>
    <property type="match status" value="1"/>
</dbReference>
<dbReference type="SMART" id="SM00856">
    <property type="entry name" value="PMEI"/>
    <property type="match status" value="1"/>
</dbReference>
<dbReference type="InterPro" id="IPR000070">
    <property type="entry name" value="Pectinesterase_cat"/>
</dbReference>
<evidence type="ECO:0000313" key="8">
    <source>
        <dbReference type="EMBL" id="KAF8698697.1"/>
    </source>
</evidence>
<feature type="compositionally biased region" description="Basic and acidic residues" evidence="6">
    <location>
        <begin position="233"/>
        <end position="246"/>
    </location>
</feature>
<evidence type="ECO:0000256" key="2">
    <source>
        <dbReference type="ARBA" id="ARBA00006027"/>
    </source>
</evidence>
<dbReference type="InterPro" id="IPR006501">
    <property type="entry name" value="Pectinesterase_inhib_dom"/>
</dbReference>
<dbReference type="Pfam" id="PF01095">
    <property type="entry name" value="Pectinesterase"/>
    <property type="match status" value="2"/>
</dbReference>
<evidence type="ECO:0000256" key="4">
    <source>
        <dbReference type="ARBA" id="ARBA00022801"/>
    </source>
</evidence>
<dbReference type="GO" id="GO:0004857">
    <property type="term" value="F:enzyme inhibitor activity"/>
    <property type="evidence" value="ECO:0007669"/>
    <property type="project" value="InterPro"/>
</dbReference>
<sequence>MSSSDSDAGHSRKRLVVGVLSAFLLVAMVGGTVAFFLAEKSGDDDGLGHRSMSKTMRSVELFCAPADYQDTCHETLERALSRSSDPSEHPHAAAAAAITAVERALEEGFERSTVLDAVRQSNDSLVWEAMRDCRMLLGDCRGDVARALASVAWRGVEGPAQDLQAWLSAVITFQGSCVDMFPKGEIREEVRGAMEKAREISSNALAVIKQGAALAAMLDLHAESIDDKDDGGDDKGGGDGDGRQLAEESVVPAWVTKEDRRLLEGGGRPNGGGLTPNVTVAKDGSGDFANISAALDAMPENYTGRYFIYVKEGVYDETVNITGSMANITMYGDGSNRSIVTGNKSILDGVRMWRTATFGTPAHGDIIHIYIYIHTHIYMYISIMNERTYMTHGNLAAVDGDSFTAIRLGIRNTAGVEKQQALALRVKGDKAIFFNCRIEGNQDTLFAQAYRQFYRSCVISGTVDFIMGDAAAVFQRCVILVRRPRPGQPAVVTAHARRDHQQTTGFVIHRSQIVADDQLASAGGSSSSTATKVYLGRPWKDFARTVVMESVIGGFVHGQGYMPWEGKENLGTAFFGEFANSGDGANVTGRKEMQGFHVMSKGKALQFTVGHFLNGAEWIPESGTPLVVGCTVLESLVLHVVEAKQTKGS</sequence>
<dbReference type="EMBL" id="JACEFO010001862">
    <property type="protein sequence ID" value="KAF8698697.1"/>
    <property type="molecule type" value="Genomic_DNA"/>
</dbReference>
<dbReference type="UniPathway" id="UPA00545">
    <property type="reaction ID" value="UER00823"/>
</dbReference>
<reference evidence="8" key="1">
    <citation type="submission" date="2020-07" db="EMBL/GenBank/DDBJ databases">
        <title>Genome sequence and genetic diversity analysis of an under-domesticated orphan crop, white fonio (Digitaria exilis).</title>
        <authorList>
            <person name="Bennetzen J.L."/>
            <person name="Chen S."/>
            <person name="Ma X."/>
            <person name="Wang X."/>
            <person name="Yssel A.E.J."/>
            <person name="Chaluvadi S.R."/>
            <person name="Johnson M."/>
            <person name="Gangashetty P."/>
            <person name="Hamidou F."/>
            <person name="Sanogo M.D."/>
            <person name="Zwaenepoel A."/>
            <person name="Wallace J."/>
            <person name="Van De Peer Y."/>
            <person name="Van Deynze A."/>
        </authorList>
    </citation>
    <scope>NUCLEOTIDE SEQUENCE</scope>
    <source>
        <tissue evidence="8">Leaves</tissue>
    </source>
</reference>
<organism evidence="8 9">
    <name type="scientific">Digitaria exilis</name>
    <dbReference type="NCBI Taxonomy" id="1010633"/>
    <lineage>
        <taxon>Eukaryota</taxon>
        <taxon>Viridiplantae</taxon>
        <taxon>Streptophyta</taxon>
        <taxon>Embryophyta</taxon>
        <taxon>Tracheophyta</taxon>
        <taxon>Spermatophyta</taxon>
        <taxon>Magnoliopsida</taxon>
        <taxon>Liliopsida</taxon>
        <taxon>Poales</taxon>
        <taxon>Poaceae</taxon>
        <taxon>PACMAD clade</taxon>
        <taxon>Panicoideae</taxon>
        <taxon>Panicodae</taxon>
        <taxon>Paniceae</taxon>
        <taxon>Anthephorinae</taxon>
        <taxon>Digitaria</taxon>
    </lineage>
</organism>
<dbReference type="AlphaFoldDB" id="A0A835BJK3"/>
<dbReference type="Proteomes" id="UP000636709">
    <property type="component" value="Unassembled WGS sequence"/>
</dbReference>
<feature type="region of interest" description="Disordered" evidence="6">
    <location>
        <begin position="225"/>
        <end position="249"/>
    </location>
</feature>
<dbReference type="InterPro" id="IPR035513">
    <property type="entry name" value="Invertase/methylesterase_inhib"/>
</dbReference>
<dbReference type="GO" id="GO:0030599">
    <property type="term" value="F:pectinesterase activity"/>
    <property type="evidence" value="ECO:0007669"/>
    <property type="project" value="InterPro"/>
</dbReference>
<feature type="domain" description="Pectinesterase inhibitor" evidence="7">
    <location>
        <begin position="54"/>
        <end position="207"/>
    </location>
</feature>
<dbReference type="CDD" id="cd15798">
    <property type="entry name" value="PMEI-like_3"/>
    <property type="match status" value="1"/>
</dbReference>
<dbReference type="GO" id="GO:0045490">
    <property type="term" value="P:pectin catabolic process"/>
    <property type="evidence" value="ECO:0007669"/>
    <property type="project" value="UniProtKB-UniPathway"/>
</dbReference>
<gene>
    <name evidence="8" type="ORF">HU200_034948</name>
</gene>
<protein>
    <recommendedName>
        <fullName evidence="7">Pectinesterase inhibitor domain-containing protein</fullName>
    </recommendedName>
</protein>
<accession>A0A835BJK3</accession>
<dbReference type="SUPFAM" id="SSF101148">
    <property type="entry name" value="Plant invertase/pectin methylesterase inhibitor"/>
    <property type="match status" value="1"/>
</dbReference>
<dbReference type="OrthoDB" id="2019149at2759"/>
<proteinExistence type="inferred from homology"/>
<dbReference type="FunFam" id="1.20.140.40:FF:000019">
    <property type="entry name" value="Pectinesterase"/>
    <property type="match status" value="1"/>
</dbReference>